<name>A0AAW5SYL6_9MYCO</name>
<evidence type="ECO:0000313" key="2">
    <source>
        <dbReference type="EMBL" id="MCV7387426.1"/>
    </source>
</evidence>
<dbReference type="InterPro" id="IPR013097">
    <property type="entry name" value="Dabb"/>
</dbReference>
<dbReference type="InterPro" id="IPR011008">
    <property type="entry name" value="Dimeric_a/b-barrel"/>
</dbReference>
<dbReference type="EMBL" id="JACKVC010000009">
    <property type="protein sequence ID" value="MCV7387426.1"/>
    <property type="molecule type" value="Genomic_DNA"/>
</dbReference>
<evidence type="ECO:0000313" key="3">
    <source>
        <dbReference type="Proteomes" id="UP001141659"/>
    </source>
</evidence>
<organism evidence="2 3">
    <name type="scientific">Mycolicibacterium porcinum</name>
    <dbReference type="NCBI Taxonomy" id="39693"/>
    <lineage>
        <taxon>Bacteria</taxon>
        <taxon>Bacillati</taxon>
        <taxon>Actinomycetota</taxon>
        <taxon>Actinomycetes</taxon>
        <taxon>Mycobacteriales</taxon>
        <taxon>Mycobacteriaceae</taxon>
        <taxon>Mycolicibacterium</taxon>
    </lineage>
</organism>
<dbReference type="Proteomes" id="UP001141659">
    <property type="component" value="Unassembled WGS sequence"/>
</dbReference>
<dbReference type="AlphaFoldDB" id="A0AAW5SYL6"/>
<dbReference type="Gene3D" id="3.30.70.100">
    <property type="match status" value="1"/>
</dbReference>
<proteinExistence type="predicted"/>
<dbReference type="SMART" id="SM00886">
    <property type="entry name" value="Dabb"/>
    <property type="match status" value="1"/>
</dbReference>
<accession>A0AAW5SYL6</accession>
<reference evidence="2" key="1">
    <citation type="submission" date="2020-07" db="EMBL/GenBank/DDBJ databases">
        <authorList>
            <person name="Pettersson B.M.F."/>
            <person name="Behra P.R.K."/>
            <person name="Ramesh M."/>
            <person name="Das S."/>
            <person name="Dasgupta S."/>
            <person name="Kirsebom L.A."/>
        </authorList>
    </citation>
    <scope>NUCLEOTIDE SEQUENCE</scope>
    <source>
        <strain evidence="2">DSM 44242</strain>
    </source>
</reference>
<sequence length="257" mass="28137">MTWQGRPDTSVALWWDSVTDLVVERSRSVATAADDVTALAAPNARPGIPAGPATVGVTRLVDVAESDRSRVLVALRDAAERSGALRALVQPTLAGSRNGGDILVHLRFACDSDWENSGFDAALTDPAITRVNGVTYQGSPLRRDSGTVYRALLLRVPAEVEAKTVAAFERELASMPRYVSTIAAWQLSRVEQPIGTSEWTHVFEQEFTDVDGLMGPYLMHPIHWAVVDRWFDPETTDIVVRDRVCHSFCELPAPVLT</sequence>
<evidence type="ECO:0000259" key="1">
    <source>
        <dbReference type="PROSITE" id="PS51502"/>
    </source>
</evidence>
<feature type="domain" description="Stress-response A/B barrel" evidence="1">
    <location>
        <begin position="148"/>
        <end position="243"/>
    </location>
</feature>
<reference evidence="2" key="2">
    <citation type="journal article" date="2022" name="BMC Genomics">
        <title>Comparative genome analysis of mycobacteria focusing on tRNA and non-coding RNA.</title>
        <authorList>
            <person name="Behra P.R.K."/>
            <person name="Pettersson B.M.F."/>
            <person name="Ramesh M."/>
            <person name="Das S."/>
            <person name="Dasgupta S."/>
            <person name="Kirsebom L.A."/>
        </authorList>
    </citation>
    <scope>NUCLEOTIDE SEQUENCE</scope>
    <source>
        <strain evidence="2">DSM 44242</strain>
    </source>
</reference>
<dbReference type="SUPFAM" id="SSF54909">
    <property type="entry name" value="Dimeric alpha+beta barrel"/>
    <property type="match status" value="1"/>
</dbReference>
<comment type="caution">
    <text evidence="2">The sequence shown here is derived from an EMBL/GenBank/DDBJ whole genome shotgun (WGS) entry which is preliminary data.</text>
</comment>
<gene>
    <name evidence="2" type="ORF">H5P34_05130</name>
</gene>
<dbReference type="PROSITE" id="PS51502">
    <property type="entry name" value="S_R_A_B_BARREL"/>
    <property type="match status" value="1"/>
</dbReference>
<protein>
    <submittedName>
        <fullName evidence="2">Dabb family protein</fullName>
    </submittedName>
</protein>
<dbReference type="Pfam" id="PF07876">
    <property type="entry name" value="Dabb"/>
    <property type="match status" value="1"/>
</dbReference>